<dbReference type="AlphaFoldDB" id="A0A2S0P7B5"/>
<dbReference type="GO" id="GO:0016746">
    <property type="term" value="F:acyltransferase activity"/>
    <property type="evidence" value="ECO:0007669"/>
    <property type="project" value="UniProtKB-KW"/>
</dbReference>
<dbReference type="GO" id="GO:0009247">
    <property type="term" value="P:glycolipid biosynthetic process"/>
    <property type="evidence" value="ECO:0007669"/>
    <property type="project" value="UniProtKB-ARBA"/>
</dbReference>
<dbReference type="Proteomes" id="UP000244173">
    <property type="component" value="Chromosome"/>
</dbReference>
<dbReference type="OrthoDB" id="9803456at2"/>
<evidence type="ECO:0000256" key="1">
    <source>
        <dbReference type="ARBA" id="ARBA00004533"/>
    </source>
</evidence>
<protein>
    <submittedName>
        <fullName evidence="7">Lysophospholipid acyltransferase family protein</fullName>
    </submittedName>
</protein>
<keyword evidence="2" id="KW-1003">Cell membrane</keyword>
<dbReference type="InterPro" id="IPR004960">
    <property type="entry name" value="LipA_acyltrans"/>
</dbReference>
<evidence type="ECO:0000256" key="2">
    <source>
        <dbReference type="ARBA" id="ARBA00022475"/>
    </source>
</evidence>
<proteinExistence type="predicted"/>
<dbReference type="GO" id="GO:0005886">
    <property type="term" value="C:plasma membrane"/>
    <property type="evidence" value="ECO:0007669"/>
    <property type="project" value="UniProtKB-SubCell"/>
</dbReference>
<dbReference type="EMBL" id="CP028519">
    <property type="protein sequence ID" value="AVY93246.1"/>
    <property type="molecule type" value="Genomic_DNA"/>
</dbReference>
<dbReference type="PANTHER" id="PTHR30606">
    <property type="entry name" value="LIPID A BIOSYNTHESIS LAUROYL ACYLTRANSFERASE"/>
    <property type="match status" value="1"/>
</dbReference>
<keyword evidence="8" id="KW-1185">Reference proteome</keyword>
<dbReference type="KEGG" id="maer:DAI18_03720"/>
<dbReference type="CDD" id="cd07984">
    <property type="entry name" value="LPLAT_LABLAT-like"/>
    <property type="match status" value="1"/>
</dbReference>
<evidence type="ECO:0000256" key="4">
    <source>
        <dbReference type="ARBA" id="ARBA00022679"/>
    </source>
</evidence>
<evidence type="ECO:0000313" key="8">
    <source>
        <dbReference type="Proteomes" id="UP000244173"/>
    </source>
</evidence>
<dbReference type="NCBIfam" id="NF006487">
    <property type="entry name" value="PRK08905.1"/>
    <property type="match status" value="1"/>
</dbReference>
<name>A0A2S0P7B5_9NEIS</name>
<evidence type="ECO:0000256" key="6">
    <source>
        <dbReference type="ARBA" id="ARBA00023315"/>
    </source>
</evidence>
<dbReference type="STRING" id="1122240.GCA_000620105_00486"/>
<evidence type="ECO:0000313" key="7">
    <source>
        <dbReference type="EMBL" id="AVY93246.1"/>
    </source>
</evidence>
<keyword evidence="5" id="KW-0472">Membrane</keyword>
<gene>
    <name evidence="7" type="ORF">DAI18_03720</name>
</gene>
<evidence type="ECO:0000256" key="3">
    <source>
        <dbReference type="ARBA" id="ARBA00022519"/>
    </source>
</evidence>
<accession>A0A2S0P7B5</accession>
<dbReference type="PANTHER" id="PTHR30606:SF10">
    <property type="entry name" value="PHOSPHATIDYLINOSITOL MANNOSIDE ACYLTRANSFERASE"/>
    <property type="match status" value="1"/>
</dbReference>
<evidence type="ECO:0000256" key="5">
    <source>
        <dbReference type="ARBA" id="ARBA00023136"/>
    </source>
</evidence>
<organism evidence="7 8">
    <name type="scientific">Microvirgula aerodenitrificans</name>
    <dbReference type="NCBI Taxonomy" id="57480"/>
    <lineage>
        <taxon>Bacteria</taxon>
        <taxon>Pseudomonadati</taxon>
        <taxon>Pseudomonadota</taxon>
        <taxon>Betaproteobacteria</taxon>
        <taxon>Neisseriales</taxon>
        <taxon>Aquaspirillaceae</taxon>
        <taxon>Microvirgula</taxon>
    </lineage>
</organism>
<comment type="subcellular location">
    <subcellularLocation>
        <location evidence="1">Cell inner membrane</location>
    </subcellularLocation>
</comment>
<dbReference type="PIRSF" id="PIRSF026649">
    <property type="entry name" value="MsbB"/>
    <property type="match status" value="1"/>
</dbReference>
<dbReference type="RefSeq" id="WP_028497969.1">
    <property type="nucleotide sequence ID" value="NZ_CP028519.1"/>
</dbReference>
<reference evidence="7 8" key="1">
    <citation type="submission" date="2018-04" db="EMBL/GenBank/DDBJ databases">
        <title>Denitrifier Microvirgula.</title>
        <authorList>
            <person name="Anderson E."/>
            <person name="Jang J."/>
            <person name="Ishii S."/>
        </authorList>
    </citation>
    <scope>NUCLEOTIDE SEQUENCE [LARGE SCALE GENOMIC DNA]</scope>
    <source>
        <strain evidence="7 8">BE2.4</strain>
    </source>
</reference>
<keyword evidence="6 7" id="KW-0012">Acyltransferase</keyword>
<keyword evidence="3" id="KW-0997">Cell inner membrane</keyword>
<sequence>MSNLLSALVWLISRLPLGALQRIGWVSGRLALVLSPRFGQKTRNSLKLAGFAENAPDYRRLIRDSAAHTGMSALELAAAWCQDTRRVAGMVRACQGWDAVEASIAAGRGLLFITPHLGAYDIAGRYLASRLPVPLTAMFRPPKVKWLQPLMQRGRIRDNGNTAPATPAGVRQIMKALKHGEATIVLPDQVPGSGEGLWVPFFGQWAYTMTLASRLGEMKDVDTYFFYGRRLQIGEGFEVRIRPLSVPFTGDRYQDTRRINAEVEALVREAPEQYLWGYSRFKHPAGADERPTTDVPLE</sequence>
<dbReference type="Pfam" id="PF03279">
    <property type="entry name" value="Lip_A_acyltrans"/>
    <property type="match status" value="1"/>
</dbReference>
<keyword evidence="4 7" id="KW-0808">Transferase</keyword>